<evidence type="ECO:0000259" key="1">
    <source>
        <dbReference type="Pfam" id="PF04069"/>
    </source>
</evidence>
<protein>
    <submittedName>
        <fullName evidence="2">ABC transporter, periplasmic substrate-binding protein</fullName>
    </submittedName>
</protein>
<name>A0A0H3AQR6_BRUO2</name>
<dbReference type="GO" id="GO:0022857">
    <property type="term" value="F:transmembrane transporter activity"/>
    <property type="evidence" value="ECO:0007669"/>
    <property type="project" value="InterPro"/>
</dbReference>
<sequence>MSGTHRALVLSLLPAHCQEGSKRRFPFSARAIVYLHREKTACGMKSMSYRNLLKGSAFALALFVGAIQFSSLAEAQVAVSSKIDTEGGVLGNIILTVLNANGIKTTDRIQLGATPVVRKAITAGEIDIYPEYTGNAAFFFNKADDPLWKDPAKAYETAKKLDYDANKIVWLTPSPANNTWGIAVRKDVANENKLASLSDLGKYIAGGGKVVLAASSEFVNSAAALPAFQTAYGFTLKPDQLITLSGGDTAATIAAAANQTNGANAAMVYGTDGGIAPSGLVVLEDDKHVQPVYQPAPIIREEVLKKDPKIEELLKPVFEKLDLTTLQDLNGRVQLGGEPAKAVAEDFLKKNGFLK</sequence>
<dbReference type="Proteomes" id="UP000006383">
    <property type="component" value="Chromosome I"/>
</dbReference>
<dbReference type="Pfam" id="PF04069">
    <property type="entry name" value="OpuAC"/>
    <property type="match status" value="1"/>
</dbReference>
<dbReference type="InterPro" id="IPR007210">
    <property type="entry name" value="ABC_Gly_betaine_transp_sub-bd"/>
</dbReference>
<feature type="domain" description="ABC-type glycine betaine transport system substrate-binding" evidence="1">
    <location>
        <begin position="76"/>
        <end position="350"/>
    </location>
</feature>
<dbReference type="Gene3D" id="3.40.190.120">
    <property type="entry name" value="Osmoprotection protein (prox), domain 2"/>
    <property type="match status" value="1"/>
</dbReference>
<proteinExistence type="predicted"/>
<dbReference type="EMBL" id="CP000708">
    <property type="protein sequence ID" value="ABQ60979.1"/>
    <property type="molecule type" value="Genomic_DNA"/>
</dbReference>
<dbReference type="AlphaFoldDB" id="A0A0H3AQR6"/>
<dbReference type="GO" id="GO:0043190">
    <property type="term" value="C:ATP-binding cassette (ABC) transporter complex"/>
    <property type="evidence" value="ECO:0007669"/>
    <property type="project" value="InterPro"/>
</dbReference>
<accession>A0A0H3AQR6</accession>
<dbReference type="KEGG" id="bov:BOV_0216"/>
<organism evidence="2 3">
    <name type="scientific">Brucella ovis (strain ATCC 25840 / 63/290 / NCTC 10512)</name>
    <dbReference type="NCBI Taxonomy" id="444178"/>
    <lineage>
        <taxon>Bacteria</taxon>
        <taxon>Pseudomonadati</taxon>
        <taxon>Pseudomonadota</taxon>
        <taxon>Alphaproteobacteria</taxon>
        <taxon>Hyphomicrobiales</taxon>
        <taxon>Brucellaceae</taxon>
        <taxon>Brucella/Ochrobactrum group</taxon>
        <taxon>Brucella</taxon>
    </lineage>
</organism>
<reference evidence="3" key="1">
    <citation type="journal article" date="2009" name="PLoS ONE">
        <title>Genome degradation in Brucella ovis corresponds with narrowing of its host range and tissue tropism.</title>
        <authorList>
            <person name="Tsolis R.M."/>
            <person name="Seshadri R."/>
            <person name="Santos R.L."/>
            <person name="Sangari F.J."/>
            <person name="Lobo J.M."/>
            <person name="de Jong M.F."/>
            <person name="Ren Q."/>
            <person name="Myers G."/>
            <person name="Brinkac L.M."/>
            <person name="Nelson W.C."/>
            <person name="Deboy R.T."/>
            <person name="Angiuoli S."/>
            <person name="Khouri H."/>
            <person name="Dimitrov G."/>
            <person name="Robinson J.R."/>
            <person name="Mulligan S."/>
            <person name="Walker R.L."/>
            <person name="Elzer P.E."/>
            <person name="Hassan K.A."/>
            <person name="Paulsen I.T."/>
        </authorList>
    </citation>
    <scope>NUCLEOTIDE SEQUENCE [LARGE SCALE GENOMIC DNA]</scope>
    <source>
        <strain evidence="3">ATCC 25840 / 63/290 / NCTC 10512</strain>
    </source>
</reference>
<dbReference type="CDD" id="cd13616">
    <property type="entry name" value="PBP2_OsmF"/>
    <property type="match status" value="1"/>
</dbReference>
<evidence type="ECO:0000313" key="2">
    <source>
        <dbReference type="EMBL" id="ABQ60979.1"/>
    </source>
</evidence>
<dbReference type="SUPFAM" id="SSF53850">
    <property type="entry name" value="Periplasmic binding protein-like II"/>
    <property type="match status" value="1"/>
</dbReference>
<evidence type="ECO:0000313" key="3">
    <source>
        <dbReference type="Proteomes" id="UP000006383"/>
    </source>
</evidence>
<keyword evidence="3" id="KW-1185">Reference proteome</keyword>
<dbReference type="HOGENOM" id="CLU_038355_1_1_5"/>
<dbReference type="Gene3D" id="3.40.190.10">
    <property type="entry name" value="Periplasmic binding protein-like II"/>
    <property type="match status" value="1"/>
</dbReference>
<gene>
    <name evidence="2" type="ordered locus">BOV_0216</name>
</gene>